<evidence type="ECO:0000313" key="1">
    <source>
        <dbReference type="EMBL" id="KAI4455861.1"/>
    </source>
</evidence>
<protein>
    <submittedName>
        <fullName evidence="1">Uncharacterized protein</fullName>
    </submittedName>
</protein>
<keyword evidence="2" id="KW-1185">Reference proteome</keyword>
<proteinExistence type="predicted"/>
<reference evidence="1" key="1">
    <citation type="submission" date="2022-04" db="EMBL/GenBank/DDBJ databases">
        <title>Chromosome-scale genome assembly of Holotrichia oblita Faldermann.</title>
        <authorList>
            <person name="Rongchong L."/>
        </authorList>
    </citation>
    <scope>NUCLEOTIDE SEQUENCE</scope>
    <source>
        <strain evidence="1">81SQS9</strain>
    </source>
</reference>
<comment type="caution">
    <text evidence="1">The sequence shown here is derived from an EMBL/GenBank/DDBJ whole genome shotgun (WGS) entry which is preliminary data.</text>
</comment>
<sequence>MDTLTFGTHRLVHLDLKGAPPKLSYLEKFFPFVKDIGATGLLIEWEDTFPYTKDLIQIGGLSNSAQVNNAPYSIEEARHILELIADTGLMIIPLVQTFGHMEFVLKHEQWRHLREEEAYPSSMCPTNSDAMPLIRSLLKQIIAFHPNIQYLHIGADEVWHLGTCPACIKRIQSSKHGKASLYLEHVTEVAQYIKENYPHLKIIIWDDMLRNIDESILQEYYLGNLIEPMVWHYNNVETFHLGGALWEKYSNVFTNIWGATAFKGATSSCQILPINKYHVSNHEAWLSELSMHIGFSKAADSLVPKEMEEVNSETEPTFNEMFEKVSILFRIMADKDILEIVQSSKNTIDVDSDDELDNEMNNSVPVPTTSEMRNIMKSMRSYLDAHSNGEMNNKMDDIEQFDINKDNANKNIRLFFKKVVSKMLGYTDTQLNLETPTRPAPIPPQLSFPGWQILVGFDWYINIKTKYRSVIDSDQMNTWFNQWQVLSNYTNPMQINSILPVLTSLHLEISSLENYMKMNLERHFYNHTIEELIGTLVTPIKQHLRQLKCECETQLTLGCRVRGQKRLNL</sequence>
<dbReference type="EMBL" id="CM043022">
    <property type="protein sequence ID" value="KAI4455861.1"/>
    <property type="molecule type" value="Genomic_DNA"/>
</dbReference>
<evidence type="ECO:0000313" key="2">
    <source>
        <dbReference type="Proteomes" id="UP001056778"/>
    </source>
</evidence>
<name>A0ACB9SL14_HOLOL</name>
<gene>
    <name evidence="1" type="ORF">MML48_8g00011749</name>
</gene>
<organism evidence="1 2">
    <name type="scientific">Holotrichia oblita</name>
    <name type="common">Chafer beetle</name>
    <dbReference type="NCBI Taxonomy" id="644536"/>
    <lineage>
        <taxon>Eukaryota</taxon>
        <taxon>Metazoa</taxon>
        <taxon>Ecdysozoa</taxon>
        <taxon>Arthropoda</taxon>
        <taxon>Hexapoda</taxon>
        <taxon>Insecta</taxon>
        <taxon>Pterygota</taxon>
        <taxon>Neoptera</taxon>
        <taxon>Endopterygota</taxon>
        <taxon>Coleoptera</taxon>
        <taxon>Polyphaga</taxon>
        <taxon>Scarabaeiformia</taxon>
        <taxon>Scarabaeidae</taxon>
        <taxon>Melolonthinae</taxon>
        <taxon>Holotrichia</taxon>
    </lineage>
</organism>
<accession>A0ACB9SL14</accession>
<dbReference type="Proteomes" id="UP001056778">
    <property type="component" value="Chromosome 8"/>
</dbReference>